<dbReference type="EMBL" id="CP007536">
    <property type="protein sequence ID" value="AIC15179.1"/>
    <property type="molecule type" value="Genomic_DNA"/>
</dbReference>
<evidence type="ECO:0000313" key="2">
    <source>
        <dbReference type="Proteomes" id="UP000027093"/>
    </source>
</evidence>
<dbReference type="AlphaFoldDB" id="A0A060HES9"/>
<dbReference type="KEGG" id="nvn:NVIE_0978"/>
<accession>A0A060HES9</accession>
<proteinExistence type="predicted"/>
<dbReference type="HOGENOM" id="CLU_2581544_0_0_2"/>
<protein>
    <submittedName>
        <fullName evidence="1">Uncharacterized protein</fullName>
    </submittedName>
</protein>
<reference evidence="1 2" key="1">
    <citation type="journal article" date="2014" name="Int. J. Syst. Evol. Microbiol.">
        <title>Nitrososphaera viennensis gen. nov., sp. nov., an aerobic and mesophilic, ammonia-oxidizing archaeon from soil and a member of the archaeal phylum Thaumarchaeota.</title>
        <authorList>
            <person name="Stieglmeier M."/>
            <person name="Klingl A."/>
            <person name="Alves R.J."/>
            <person name="Rittmann S.K."/>
            <person name="Melcher M."/>
            <person name="Leisch N."/>
            <person name="Schleper C."/>
        </authorList>
    </citation>
    <scope>NUCLEOTIDE SEQUENCE [LARGE SCALE GENOMIC DNA]</scope>
    <source>
        <strain evidence="1">EN76</strain>
    </source>
</reference>
<evidence type="ECO:0000313" key="1">
    <source>
        <dbReference type="EMBL" id="AIC15179.1"/>
    </source>
</evidence>
<name>A0A060HES9_9ARCH</name>
<organism evidence="1 2">
    <name type="scientific">Nitrososphaera viennensis EN76</name>
    <dbReference type="NCBI Taxonomy" id="926571"/>
    <lineage>
        <taxon>Archaea</taxon>
        <taxon>Nitrososphaerota</taxon>
        <taxon>Nitrososphaeria</taxon>
        <taxon>Nitrososphaerales</taxon>
        <taxon>Nitrososphaeraceae</taxon>
        <taxon>Nitrososphaera</taxon>
    </lineage>
</organism>
<keyword evidence="2" id="KW-1185">Reference proteome</keyword>
<dbReference type="Proteomes" id="UP000027093">
    <property type="component" value="Chromosome"/>
</dbReference>
<gene>
    <name evidence="1" type="ORF">NVIE_0978</name>
</gene>
<dbReference type="STRING" id="926571.NVIE_0978"/>
<sequence length="80" mass="9012">MAIGSISFVFIFFKPLSKKDVQVLVLSLDGRVEAAARNPKEGFEIVYKQQPYERKQEKRYCHRGSQDLQTYASQGGSVAA</sequence>